<feature type="transmembrane region" description="Helical" evidence="2">
    <location>
        <begin position="39"/>
        <end position="60"/>
    </location>
</feature>
<proteinExistence type="predicted"/>
<keyword evidence="2" id="KW-0472">Membrane</keyword>
<accession>A0AAD1Y6Y9</accession>
<dbReference type="Proteomes" id="UP001295684">
    <property type="component" value="Unassembled WGS sequence"/>
</dbReference>
<sequence length="614" mass="70853">MPNCYLKTLKWSYSRIKERDIFKQSISLTYRGKDNFSSIIGAISTVFVLIVLFCYSIILLKSMFSRSDVSWNQNTIQVDLREDNSSLVWKEEDPKFKIFWNAPGHYVLDEDIEQGQVITGTFVNRQYDEDYFKTSSSEKSEIINNTISASDCSNSFDTYDDAIYNGSAVKPFCPKLDGLSLHGNLDLAIPTSELKFQFSTCNYALGSNCIDVDIANEVVSQSFIKIHIQNRYVDLNDIENPIKNYYDYGYNIKFENNKWKKIKFKLKRHEVVLEDSFLPTFWDPDPLYFNSLEDFEITEEPFILGSETAGLLDIAITRDTQIEQHRRKVLDFLEVTGILGGLFEIFELGFGMLLGLISSYLFKRQIFKDIQRYEEKFKAMEKCIKLLEGKINNNQKEEENEDLRYVDKEEYSKEDNKEESKEPRQNDDLNDSQVKLREFKFLNEGGELFHPGVKNNPPNPTSDPDNKHKNIFLFKRFPDNFTRQSPNLQTIKSSHKVIPESKSIFQKIKKIDEEIGNFENSLDCLNITYSLKTLQVQVAFLLRQNTDYMAELGSSPALDINFANPPPAPPSPKTHPSPSNPAHPDPPPLRTLAYHSLTPASHPARFQKYLKPSP</sequence>
<comment type="caution">
    <text evidence="3">The sequence shown here is derived from an EMBL/GenBank/DDBJ whole genome shotgun (WGS) entry which is preliminary data.</text>
</comment>
<dbReference type="PANTHER" id="PTHR31398">
    <property type="entry name" value="MEIOTIC NUCLEAR DIVISION PROTEIN 1 HOMOLOG"/>
    <property type="match status" value="1"/>
</dbReference>
<dbReference type="GO" id="GO:0007131">
    <property type="term" value="P:reciprocal meiotic recombination"/>
    <property type="evidence" value="ECO:0007669"/>
    <property type="project" value="TreeGrafter"/>
</dbReference>
<gene>
    <name evidence="3" type="ORF">ECRASSUSDP1_LOCUS27214</name>
</gene>
<keyword evidence="4" id="KW-1185">Reference proteome</keyword>
<dbReference type="EMBL" id="CAMPGE010028079">
    <property type="protein sequence ID" value="CAI2385634.1"/>
    <property type="molecule type" value="Genomic_DNA"/>
</dbReference>
<feature type="compositionally biased region" description="Pro residues" evidence="1">
    <location>
        <begin position="564"/>
        <end position="589"/>
    </location>
</feature>
<dbReference type="AlphaFoldDB" id="A0AAD1Y6Y9"/>
<protein>
    <submittedName>
        <fullName evidence="3">Uncharacterized protein</fullName>
    </submittedName>
</protein>
<keyword evidence="2" id="KW-1133">Transmembrane helix</keyword>
<dbReference type="PANTHER" id="PTHR31398:SF0">
    <property type="entry name" value="MEIOTIC NUCLEAR DIVISION PROTEIN 1 HOMOLOG"/>
    <property type="match status" value="1"/>
</dbReference>
<dbReference type="GO" id="GO:0005634">
    <property type="term" value="C:nucleus"/>
    <property type="evidence" value="ECO:0007669"/>
    <property type="project" value="TreeGrafter"/>
</dbReference>
<feature type="compositionally biased region" description="Basic and acidic residues" evidence="1">
    <location>
        <begin position="402"/>
        <end position="427"/>
    </location>
</feature>
<evidence type="ECO:0000313" key="3">
    <source>
        <dbReference type="EMBL" id="CAI2385634.1"/>
    </source>
</evidence>
<feature type="region of interest" description="Disordered" evidence="1">
    <location>
        <begin position="559"/>
        <end position="597"/>
    </location>
</feature>
<reference evidence="3" key="1">
    <citation type="submission" date="2023-07" db="EMBL/GenBank/DDBJ databases">
        <authorList>
            <consortium name="AG Swart"/>
            <person name="Singh M."/>
            <person name="Singh A."/>
            <person name="Seah K."/>
            <person name="Emmerich C."/>
        </authorList>
    </citation>
    <scope>NUCLEOTIDE SEQUENCE</scope>
    <source>
        <strain evidence="3">DP1</strain>
    </source>
</reference>
<feature type="transmembrane region" description="Helical" evidence="2">
    <location>
        <begin position="335"/>
        <end position="362"/>
    </location>
</feature>
<keyword evidence="2" id="KW-0812">Transmembrane</keyword>
<evidence type="ECO:0000313" key="4">
    <source>
        <dbReference type="Proteomes" id="UP001295684"/>
    </source>
</evidence>
<evidence type="ECO:0000256" key="2">
    <source>
        <dbReference type="SAM" id="Phobius"/>
    </source>
</evidence>
<evidence type="ECO:0000256" key="1">
    <source>
        <dbReference type="SAM" id="MobiDB-lite"/>
    </source>
</evidence>
<feature type="region of interest" description="Disordered" evidence="1">
    <location>
        <begin position="397"/>
        <end position="429"/>
    </location>
</feature>
<organism evidence="3 4">
    <name type="scientific">Euplotes crassus</name>
    <dbReference type="NCBI Taxonomy" id="5936"/>
    <lineage>
        <taxon>Eukaryota</taxon>
        <taxon>Sar</taxon>
        <taxon>Alveolata</taxon>
        <taxon>Ciliophora</taxon>
        <taxon>Intramacronucleata</taxon>
        <taxon>Spirotrichea</taxon>
        <taxon>Hypotrichia</taxon>
        <taxon>Euplotida</taxon>
        <taxon>Euplotidae</taxon>
        <taxon>Moneuplotes</taxon>
    </lineage>
</organism>
<name>A0AAD1Y6Y9_EUPCR</name>